<accession>A0A0C3HWF6</accession>
<reference evidence="4" key="2">
    <citation type="submission" date="2015-01" db="EMBL/GenBank/DDBJ databases">
        <title>Evolutionary Origins and Diversification of the Mycorrhizal Mutualists.</title>
        <authorList>
            <consortium name="DOE Joint Genome Institute"/>
            <consortium name="Mycorrhizal Genomics Consortium"/>
            <person name="Kohler A."/>
            <person name="Kuo A."/>
            <person name="Nagy L.G."/>
            <person name="Floudas D."/>
            <person name="Copeland A."/>
            <person name="Barry K.W."/>
            <person name="Cichocki N."/>
            <person name="Veneault-Fourrey C."/>
            <person name="LaButti K."/>
            <person name="Lindquist E.A."/>
            <person name="Lipzen A."/>
            <person name="Lundell T."/>
            <person name="Morin E."/>
            <person name="Murat C."/>
            <person name="Riley R."/>
            <person name="Ohm R."/>
            <person name="Sun H."/>
            <person name="Tunlid A."/>
            <person name="Henrissat B."/>
            <person name="Grigoriev I.V."/>
            <person name="Hibbett D.S."/>
            <person name="Martin F."/>
        </authorList>
    </citation>
    <scope>NUCLEOTIDE SEQUENCE [LARGE SCALE GENOMIC DNA]</scope>
    <source>
        <strain evidence="4">Zn</strain>
    </source>
</reference>
<organism evidence="3 4">
    <name type="scientific">Oidiodendron maius (strain Zn)</name>
    <dbReference type="NCBI Taxonomy" id="913774"/>
    <lineage>
        <taxon>Eukaryota</taxon>
        <taxon>Fungi</taxon>
        <taxon>Dikarya</taxon>
        <taxon>Ascomycota</taxon>
        <taxon>Pezizomycotina</taxon>
        <taxon>Leotiomycetes</taxon>
        <taxon>Leotiomycetes incertae sedis</taxon>
        <taxon>Myxotrichaceae</taxon>
        <taxon>Oidiodendron</taxon>
    </lineage>
</organism>
<reference evidence="3 4" key="1">
    <citation type="submission" date="2014-04" db="EMBL/GenBank/DDBJ databases">
        <authorList>
            <consortium name="DOE Joint Genome Institute"/>
            <person name="Kuo A."/>
            <person name="Martino E."/>
            <person name="Perotto S."/>
            <person name="Kohler A."/>
            <person name="Nagy L.G."/>
            <person name="Floudas D."/>
            <person name="Copeland A."/>
            <person name="Barry K.W."/>
            <person name="Cichocki N."/>
            <person name="Veneault-Fourrey C."/>
            <person name="LaButti K."/>
            <person name="Lindquist E.A."/>
            <person name="Lipzen A."/>
            <person name="Lundell T."/>
            <person name="Morin E."/>
            <person name="Murat C."/>
            <person name="Sun H."/>
            <person name="Tunlid A."/>
            <person name="Henrissat B."/>
            <person name="Grigoriev I.V."/>
            <person name="Hibbett D.S."/>
            <person name="Martin F."/>
            <person name="Nordberg H.P."/>
            <person name="Cantor M.N."/>
            <person name="Hua S.X."/>
        </authorList>
    </citation>
    <scope>NUCLEOTIDE SEQUENCE [LARGE SCALE GENOMIC DNA]</scope>
    <source>
        <strain evidence="3 4">Zn</strain>
    </source>
</reference>
<evidence type="ECO:0000256" key="1">
    <source>
        <dbReference type="ARBA" id="ARBA00004123"/>
    </source>
</evidence>
<gene>
    <name evidence="3" type="ORF">OIDMADRAFT_174239</name>
</gene>
<sequence length="326" mass="36820">MQSRFNRLSTEYYISAISNFRGMVDKREVEGSEDWMLQMVMFCCVFERWRVDPISNMSTHILGAIRVFQLHMQKVGKAPGRKVPPFERMITEALLYNTAIVSLHVDLDDNMLSEFFENADYICQSQPFSDATPWANSPVLGGIGPGLYRAICKLSQLCRRAPLRSEELDSVRAVEKELRAAEINIERVLALALQYKDSRGSNSLLSTKLYAAAANIMLYKLQHPEIQASNDRIQGKVSEAIGIIKSMSPPYSPSQFICWPVYITGCAAVRHSDIVFIRQTLQILWDATCCGDIMRAARALEASWAAEGKTYSSLDMLLHKRSALYI</sequence>
<dbReference type="PANTHER" id="PTHR37534:SF46">
    <property type="entry name" value="ZN(II)2CYS6 TRANSCRIPTION FACTOR (EUROFUNG)"/>
    <property type="match status" value="1"/>
</dbReference>
<evidence type="ECO:0000256" key="2">
    <source>
        <dbReference type="ARBA" id="ARBA00023242"/>
    </source>
</evidence>
<keyword evidence="2" id="KW-0539">Nucleus</keyword>
<name>A0A0C3HWF6_OIDMZ</name>
<dbReference type="EMBL" id="KN832870">
    <property type="protein sequence ID" value="KIN07250.1"/>
    <property type="molecule type" value="Genomic_DNA"/>
</dbReference>
<evidence type="ECO:0000313" key="4">
    <source>
        <dbReference type="Proteomes" id="UP000054321"/>
    </source>
</evidence>
<dbReference type="Pfam" id="PF11951">
    <property type="entry name" value="Fungal_trans_2"/>
    <property type="match status" value="1"/>
</dbReference>
<dbReference type="HOGENOM" id="CLU_852841_0_0_1"/>
<protein>
    <recommendedName>
        <fullName evidence="5">Transcription factor domain-containing protein</fullName>
    </recommendedName>
</protein>
<dbReference type="PANTHER" id="PTHR37534">
    <property type="entry name" value="TRANSCRIPTIONAL ACTIVATOR PROTEIN UGA3"/>
    <property type="match status" value="1"/>
</dbReference>
<evidence type="ECO:0008006" key="5">
    <source>
        <dbReference type="Google" id="ProtNLM"/>
    </source>
</evidence>
<dbReference type="AlphaFoldDB" id="A0A0C3HWF6"/>
<comment type="subcellular location">
    <subcellularLocation>
        <location evidence="1">Nucleus</location>
    </subcellularLocation>
</comment>
<proteinExistence type="predicted"/>
<dbReference type="GO" id="GO:0005634">
    <property type="term" value="C:nucleus"/>
    <property type="evidence" value="ECO:0007669"/>
    <property type="project" value="UniProtKB-SubCell"/>
</dbReference>
<dbReference type="InParanoid" id="A0A0C3HWF6"/>
<dbReference type="OrthoDB" id="1919336at2759"/>
<evidence type="ECO:0000313" key="3">
    <source>
        <dbReference type="EMBL" id="KIN07250.1"/>
    </source>
</evidence>
<dbReference type="InterPro" id="IPR021858">
    <property type="entry name" value="Fun_TF"/>
</dbReference>
<keyword evidence="4" id="KW-1185">Reference proteome</keyword>
<dbReference type="Proteomes" id="UP000054321">
    <property type="component" value="Unassembled WGS sequence"/>
</dbReference>